<dbReference type="AlphaFoldDB" id="A0ABD2CIF0"/>
<evidence type="ECO:0000256" key="1">
    <source>
        <dbReference type="ARBA" id="ARBA00012513"/>
    </source>
</evidence>
<dbReference type="SMART" id="SM00220">
    <property type="entry name" value="S_TKc"/>
    <property type="match status" value="1"/>
</dbReference>
<evidence type="ECO:0000313" key="11">
    <source>
        <dbReference type="EMBL" id="KAL2744855.1"/>
    </source>
</evidence>
<dbReference type="PANTHER" id="PTHR44329:SF285">
    <property type="entry name" value="V-MOS MOLONEY MURINE SARCOMA VIRAL ONCO HOMOLOG"/>
    <property type="match status" value="1"/>
</dbReference>
<dbReference type="PROSITE" id="PS00108">
    <property type="entry name" value="PROTEIN_KINASE_ST"/>
    <property type="match status" value="1"/>
</dbReference>
<dbReference type="PANTHER" id="PTHR44329">
    <property type="entry name" value="SERINE/THREONINE-PROTEIN KINASE TNNI3K-RELATED"/>
    <property type="match status" value="1"/>
</dbReference>
<evidence type="ECO:0000256" key="2">
    <source>
        <dbReference type="ARBA" id="ARBA00022527"/>
    </source>
</evidence>
<dbReference type="Gene3D" id="3.30.200.20">
    <property type="entry name" value="Phosphorylase Kinase, domain 1"/>
    <property type="match status" value="1"/>
</dbReference>
<keyword evidence="12" id="KW-1185">Reference proteome</keyword>
<evidence type="ECO:0000256" key="6">
    <source>
        <dbReference type="ARBA" id="ARBA00022840"/>
    </source>
</evidence>
<dbReference type="PROSITE" id="PS50011">
    <property type="entry name" value="PROTEIN_KINASE_DOM"/>
    <property type="match status" value="1"/>
</dbReference>
<name>A0ABD2CIF0_VESMC</name>
<dbReference type="InterPro" id="IPR008271">
    <property type="entry name" value="Ser/Thr_kinase_AS"/>
</dbReference>
<sequence length="337" mass="37722">MASPRLISKFQSLSPVPNLRNSLTPRSFKTNNNYVKSPENKNRLSPFNVNTPNRKEILLNGLPNKQRTVLGSGGFGTVYKALYKGDIFIVLLLINLINRFTRDIGNQVAAKILKKSKNSDNTINSEKHAYFLRHANIVNILSIEEGAALSLITMELCGITLQDQLEKKCLDRKERINIWRDIACALQFCHNAGVVHADVKPKNILIGNCGQPKLTDFGSSVLISNVHTEQTSHIMTSTPGYAAPEVLCGIIPSPAADIYSLGILAWQILSRKIPFEGLHVHTIIYLSVKGKRPSDEDLDDEFQGQYKSLYKEMWSQKMTARPVASKVIYMLDILMNK</sequence>
<keyword evidence="2" id="KW-0723">Serine/threonine-protein kinase</keyword>
<gene>
    <name evidence="11" type="ORF">V1477_007397</name>
</gene>
<dbReference type="Gene3D" id="1.10.510.10">
    <property type="entry name" value="Transferase(Phosphotransferase) domain 1"/>
    <property type="match status" value="1"/>
</dbReference>
<evidence type="ECO:0000256" key="5">
    <source>
        <dbReference type="ARBA" id="ARBA00022777"/>
    </source>
</evidence>
<keyword evidence="4" id="KW-0547">Nucleotide-binding</keyword>
<dbReference type="InterPro" id="IPR051681">
    <property type="entry name" value="Ser/Thr_Kinases-Pseudokinases"/>
</dbReference>
<feature type="region of interest" description="Disordered" evidence="9">
    <location>
        <begin position="21"/>
        <end position="47"/>
    </location>
</feature>
<comment type="catalytic activity">
    <reaction evidence="8">
        <text>L-seryl-[protein] + ATP = O-phospho-L-seryl-[protein] + ADP + H(+)</text>
        <dbReference type="Rhea" id="RHEA:17989"/>
        <dbReference type="Rhea" id="RHEA-COMP:9863"/>
        <dbReference type="Rhea" id="RHEA-COMP:11604"/>
        <dbReference type="ChEBI" id="CHEBI:15378"/>
        <dbReference type="ChEBI" id="CHEBI:29999"/>
        <dbReference type="ChEBI" id="CHEBI:30616"/>
        <dbReference type="ChEBI" id="CHEBI:83421"/>
        <dbReference type="ChEBI" id="CHEBI:456216"/>
        <dbReference type="EC" id="2.7.11.1"/>
    </reaction>
</comment>
<evidence type="ECO:0000256" key="9">
    <source>
        <dbReference type="SAM" id="MobiDB-lite"/>
    </source>
</evidence>
<dbReference type="EC" id="2.7.11.1" evidence="1"/>
<evidence type="ECO:0000256" key="7">
    <source>
        <dbReference type="ARBA" id="ARBA00047899"/>
    </source>
</evidence>
<comment type="caution">
    <text evidence="11">The sequence shown here is derived from an EMBL/GenBank/DDBJ whole genome shotgun (WGS) entry which is preliminary data.</text>
</comment>
<keyword evidence="3" id="KW-0808">Transferase</keyword>
<keyword evidence="6" id="KW-0067">ATP-binding</keyword>
<organism evidence="11 12">
    <name type="scientific">Vespula maculifrons</name>
    <name type="common">Eastern yellow jacket</name>
    <name type="synonym">Wasp</name>
    <dbReference type="NCBI Taxonomy" id="7453"/>
    <lineage>
        <taxon>Eukaryota</taxon>
        <taxon>Metazoa</taxon>
        <taxon>Ecdysozoa</taxon>
        <taxon>Arthropoda</taxon>
        <taxon>Hexapoda</taxon>
        <taxon>Insecta</taxon>
        <taxon>Pterygota</taxon>
        <taxon>Neoptera</taxon>
        <taxon>Endopterygota</taxon>
        <taxon>Hymenoptera</taxon>
        <taxon>Apocrita</taxon>
        <taxon>Aculeata</taxon>
        <taxon>Vespoidea</taxon>
        <taxon>Vespidae</taxon>
        <taxon>Vespinae</taxon>
        <taxon>Vespula</taxon>
    </lineage>
</organism>
<feature type="domain" description="Protein kinase" evidence="10">
    <location>
        <begin position="64"/>
        <end position="335"/>
    </location>
</feature>
<accession>A0ABD2CIF0</accession>
<dbReference type="Proteomes" id="UP001607303">
    <property type="component" value="Unassembled WGS sequence"/>
</dbReference>
<dbReference type="Pfam" id="PF00069">
    <property type="entry name" value="Pkinase"/>
    <property type="match status" value="1"/>
</dbReference>
<dbReference type="GO" id="GO:0004674">
    <property type="term" value="F:protein serine/threonine kinase activity"/>
    <property type="evidence" value="ECO:0007669"/>
    <property type="project" value="UniProtKB-KW"/>
</dbReference>
<keyword evidence="5 11" id="KW-0418">Kinase</keyword>
<reference evidence="11 12" key="1">
    <citation type="journal article" date="2024" name="Ann. Entomol. Soc. Am.">
        <title>Genomic analyses of the southern and eastern yellowjacket wasps (Hymenoptera: Vespidae) reveal evolutionary signatures of social life.</title>
        <authorList>
            <person name="Catto M.A."/>
            <person name="Caine P.B."/>
            <person name="Orr S.E."/>
            <person name="Hunt B.G."/>
            <person name="Goodisman M.A.D."/>
        </authorList>
    </citation>
    <scope>NUCLEOTIDE SEQUENCE [LARGE SCALE GENOMIC DNA]</scope>
    <source>
        <strain evidence="11">232</strain>
        <tissue evidence="11">Head and thorax</tissue>
    </source>
</reference>
<evidence type="ECO:0000256" key="4">
    <source>
        <dbReference type="ARBA" id="ARBA00022741"/>
    </source>
</evidence>
<dbReference type="InterPro" id="IPR011009">
    <property type="entry name" value="Kinase-like_dom_sf"/>
</dbReference>
<dbReference type="EMBL" id="JAYRBN010000050">
    <property type="protein sequence ID" value="KAL2744855.1"/>
    <property type="molecule type" value="Genomic_DNA"/>
</dbReference>
<comment type="catalytic activity">
    <reaction evidence="7">
        <text>L-threonyl-[protein] + ATP = O-phospho-L-threonyl-[protein] + ADP + H(+)</text>
        <dbReference type="Rhea" id="RHEA:46608"/>
        <dbReference type="Rhea" id="RHEA-COMP:11060"/>
        <dbReference type="Rhea" id="RHEA-COMP:11605"/>
        <dbReference type="ChEBI" id="CHEBI:15378"/>
        <dbReference type="ChEBI" id="CHEBI:30013"/>
        <dbReference type="ChEBI" id="CHEBI:30616"/>
        <dbReference type="ChEBI" id="CHEBI:61977"/>
        <dbReference type="ChEBI" id="CHEBI:456216"/>
        <dbReference type="EC" id="2.7.11.1"/>
    </reaction>
</comment>
<dbReference type="SUPFAM" id="SSF56112">
    <property type="entry name" value="Protein kinase-like (PK-like)"/>
    <property type="match status" value="1"/>
</dbReference>
<dbReference type="GO" id="GO:0005524">
    <property type="term" value="F:ATP binding"/>
    <property type="evidence" value="ECO:0007669"/>
    <property type="project" value="UniProtKB-KW"/>
</dbReference>
<proteinExistence type="predicted"/>
<evidence type="ECO:0000256" key="8">
    <source>
        <dbReference type="ARBA" id="ARBA00048679"/>
    </source>
</evidence>
<evidence type="ECO:0000256" key="3">
    <source>
        <dbReference type="ARBA" id="ARBA00022679"/>
    </source>
</evidence>
<evidence type="ECO:0000259" key="10">
    <source>
        <dbReference type="PROSITE" id="PS50011"/>
    </source>
</evidence>
<feature type="compositionally biased region" description="Polar residues" evidence="9">
    <location>
        <begin position="21"/>
        <end position="35"/>
    </location>
</feature>
<evidence type="ECO:0000313" key="12">
    <source>
        <dbReference type="Proteomes" id="UP001607303"/>
    </source>
</evidence>
<dbReference type="InterPro" id="IPR000719">
    <property type="entry name" value="Prot_kinase_dom"/>
</dbReference>
<protein>
    <recommendedName>
        <fullName evidence="1">non-specific serine/threonine protein kinase</fullName>
        <ecNumber evidence="1">2.7.11.1</ecNumber>
    </recommendedName>
</protein>